<dbReference type="AlphaFoldDB" id="A0A4P8IUL5"/>
<dbReference type="GO" id="GO:0005737">
    <property type="term" value="C:cytoplasm"/>
    <property type="evidence" value="ECO:0007669"/>
    <property type="project" value="TreeGrafter"/>
</dbReference>
<dbReference type="InterPro" id="IPR051783">
    <property type="entry name" value="NAD(P)-dependent_oxidoreduct"/>
</dbReference>
<proteinExistence type="predicted"/>
<feature type="domain" description="NAD-dependent epimerase/dehydratase" evidence="1">
    <location>
        <begin position="3"/>
        <end position="210"/>
    </location>
</feature>
<name>A0A4P8IUL5_9BURK</name>
<dbReference type="KEGG" id="tvl:FAZ95_28100"/>
<reference evidence="2 3" key="1">
    <citation type="submission" date="2019-05" db="EMBL/GenBank/DDBJ databases">
        <title>Burkholderia sp. DHOD12, isolated from subtropical forest soil.</title>
        <authorList>
            <person name="Gao Z.-H."/>
            <person name="Qiu L.-H."/>
        </authorList>
    </citation>
    <scope>NUCLEOTIDE SEQUENCE [LARGE SCALE GENOMIC DNA]</scope>
    <source>
        <strain evidence="2 3">DHOD12</strain>
    </source>
</reference>
<protein>
    <submittedName>
        <fullName evidence="2">SDR family NAD(P)-dependent oxidoreductase</fullName>
    </submittedName>
</protein>
<dbReference type="GO" id="GO:0004029">
    <property type="term" value="F:aldehyde dehydrogenase (NAD+) activity"/>
    <property type="evidence" value="ECO:0007669"/>
    <property type="project" value="TreeGrafter"/>
</dbReference>
<dbReference type="OrthoDB" id="9787292at2"/>
<evidence type="ECO:0000313" key="2">
    <source>
        <dbReference type="EMBL" id="QCP52968.1"/>
    </source>
</evidence>
<dbReference type="EMBL" id="CP040078">
    <property type="protein sequence ID" value="QCP52968.1"/>
    <property type="molecule type" value="Genomic_DNA"/>
</dbReference>
<keyword evidence="3" id="KW-1185">Reference proteome</keyword>
<organism evidence="2 3">
    <name type="scientific">Trinickia violacea</name>
    <dbReference type="NCBI Taxonomy" id="2571746"/>
    <lineage>
        <taxon>Bacteria</taxon>
        <taxon>Pseudomonadati</taxon>
        <taxon>Pseudomonadota</taxon>
        <taxon>Betaproteobacteria</taxon>
        <taxon>Burkholderiales</taxon>
        <taxon>Burkholderiaceae</taxon>
        <taxon>Trinickia</taxon>
    </lineage>
</organism>
<dbReference type="PANTHER" id="PTHR48079">
    <property type="entry name" value="PROTEIN YEEZ"/>
    <property type="match status" value="1"/>
</dbReference>
<dbReference type="SUPFAM" id="SSF51735">
    <property type="entry name" value="NAD(P)-binding Rossmann-fold domains"/>
    <property type="match status" value="1"/>
</dbReference>
<dbReference type="Pfam" id="PF01370">
    <property type="entry name" value="Epimerase"/>
    <property type="match status" value="1"/>
</dbReference>
<sequence>MRVLVTGATGLIGGAVARRLMASGHEVVGLARSEKSASKLTGEGFAVTQGDLADSASVASAARAVDAVIHAASPNDQNTAAYDIAATRSIIEALRGTGKHFIYTSGCLIYGSTGDTPATEDSPRNPVELVRWRQALEDEILAAAAAGVHPSVIRPGWVYGNWGGAAMMMYGAAKEYGVARYVGDGRNRWSTVHADDLADLYALTLDRAPVSSVFNGVHGAAIPIIDIARAASEAAGAEGRVAAWPLDEARQSLWAFADAIACDQVISGEKAKRELDWRPSRRSIVEELRSYASAAA</sequence>
<evidence type="ECO:0000259" key="1">
    <source>
        <dbReference type="Pfam" id="PF01370"/>
    </source>
</evidence>
<dbReference type="Gene3D" id="3.40.50.720">
    <property type="entry name" value="NAD(P)-binding Rossmann-like Domain"/>
    <property type="match status" value="1"/>
</dbReference>
<accession>A0A4P8IUL5</accession>
<dbReference type="InterPro" id="IPR001509">
    <property type="entry name" value="Epimerase_deHydtase"/>
</dbReference>
<gene>
    <name evidence="2" type="ORF">FAZ95_28100</name>
</gene>
<evidence type="ECO:0000313" key="3">
    <source>
        <dbReference type="Proteomes" id="UP000298656"/>
    </source>
</evidence>
<dbReference type="RefSeq" id="WP_137335739.1">
    <property type="nucleotide sequence ID" value="NZ_CP040078.1"/>
</dbReference>
<dbReference type="Proteomes" id="UP000298656">
    <property type="component" value="Chromosome 2"/>
</dbReference>
<dbReference type="InterPro" id="IPR036291">
    <property type="entry name" value="NAD(P)-bd_dom_sf"/>
</dbReference>
<dbReference type="PANTHER" id="PTHR48079:SF6">
    <property type="entry name" value="NAD(P)-BINDING DOMAIN-CONTAINING PROTEIN-RELATED"/>
    <property type="match status" value="1"/>
</dbReference>